<dbReference type="SMART" id="SM00320">
    <property type="entry name" value="WD40"/>
    <property type="match status" value="6"/>
</dbReference>
<gene>
    <name evidence="5" type="ORF">Scep_014061</name>
</gene>
<dbReference type="SMART" id="SM00256">
    <property type="entry name" value="FBOX"/>
    <property type="match status" value="1"/>
</dbReference>
<evidence type="ECO:0000256" key="1">
    <source>
        <dbReference type="ARBA" id="ARBA00022574"/>
    </source>
</evidence>
<evidence type="ECO:0000313" key="6">
    <source>
        <dbReference type="Proteomes" id="UP001419268"/>
    </source>
</evidence>
<dbReference type="Pfam" id="PF00400">
    <property type="entry name" value="WD40"/>
    <property type="match status" value="1"/>
</dbReference>
<dbReference type="Gene3D" id="2.130.10.10">
    <property type="entry name" value="YVTN repeat-like/Quinoprotein amine dehydrogenase"/>
    <property type="match status" value="2"/>
</dbReference>
<dbReference type="PANTHER" id="PTHR44436">
    <property type="entry name" value="F-BOX/WD REPEAT-CONTAINING PROTEIN 2"/>
    <property type="match status" value="1"/>
</dbReference>
<accession>A0AAP0P1A9</accession>
<dbReference type="SUPFAM" id="SSF81383">
    <property type="entry name" value="F-box domain"/>
    <property type="match status" value="1"/>
</dbReference>
<dbReference type="PROSITE" id="PS50082">
    <property type="entry name" value="WD_REPEATS_2"/>
    <property type="match status" value="2"/>
</dbReference>
<feature type="repeat" description="WD" evidence="3">
    <location>
        <begin position="302"/>
        <end position="336"/>
    </location>
</feature>
<comment type="caution">
    <text evidence="5">The sequence shown here is derived from an EMBL/GenBank/DDBJ whole genome shotgun (WGS) entry which is preliminary data.</text>
</comment>
<evidence type="ECO:0000256" key="2">
    <source>
        <dbReference type="ARBA" id="ARBA00022737"/>
    </source>
</evidence>
<name>A0AAP0P1A9_9MAGN</name>
<dbReference type="InterPro" id="IPR036322">
    <property type="entry name" value="WD40_repeat_dom_sf"/>
</dbReference>
<keyword evidence="2" id="KW-0677">Repeat</keyword>
<feature type="repeat" description="WD" evidence="3">
    <location>
        <begin position="108"/>
        <end position="147"/>
    </location>
</feature>
<dbReference type="AlphaFoldDB" id="A0AAP0P1A9"/>
<keyword evidence="1 3" id="KW-0853">WD repeat</keyword>
<evidence type="ECO:0000259" key="4">
    <source>
        <dbReference type="PROSITE" id="PS50181"/>
    </source>
</evidence>
<dbReference type="PROSITE" id="PS50181">
    <property type="entry name" value="FBOX"/>
    <property type="match status" value="1"/>
</dbReference>
<dbReference type="SUPFAM" id="SSF50978">
    <property type="entry name" value="WD40 repeat-like"/>
    <property type="match status" value="1"/>
</dbReference>
<organism evidence="5 6">
    <name type="scientific">Stephania cephalantha</name>
    <dbReference type="NCBI Taxonomy" id="152367"/>
    <lineage>
        <taxon>Eukaryota</taxon>
        <taxon>Viridiplantae</taxon>
        <taxon>Streptophyta</taxon>
        <taxon>Embryophyta</taxon>
        <taxon>Tracheophyta</taxon>
        <taxon>Spermatophyta</taxon>
        <taxon>Magnoliopsida</taxon>
        <taxon>Ranunculales</taxon>
        <taxon>Menispermaceae</taxon>
        <taxon>Menispermoideae</taxon>
        <taxon>Cissampelideae</taxon>
        <taxon>Stephania</taxon>
    </lineage>
</organism>
<dbReference type="InterPro" id="IPR001810">
    <property type="entry name" value="F-box_dom"/>
</dbReference>
<evidence type="ECO:0000313" key="5">
    <source>
        <dbReference type="EMBL" id="KAK9125215.1"/>
    </source>
</evidence>
<dbReference type="Proteomes" id="UP001419268">
    <property type="component" value="Unassembled WGS sequence"/>
</dbReference>
<dbReference type="Gene3D" id="1.20.1280.50">
    <property type="match status" value="1"/>
</dbReference>
<sequence length="448" mass="50005">MERPLMEKRRSSSRTSIRSLNPDILATIFSNLDQFDLVRCTSVCKSWHYAVHRSDVLKMKFCEQQLDGRSLSEASSSSRVSLKNYMQEWAMKEQRLSLQSSSVDVDQWVGHSSRVRQCRLKMGLILTGVGDKVVRIWSLQSYKCLEEYSIPNVASLADFDFDENKIVGLLGTRICIWKRQGKRDIFPSHEGTFSRGLCMRYVDPEAVVGCEDGSTRIFDMYSKRCSQIIRMHTGPLTCLAVTDDQLILCGCSLGSIKVASVSSDRIVDSLTPFRFTDYLCLSSHLIGCLSMVLIWGRGRSGVSSLCFNPNSSLVFAGSTAGFVNCWDLRTMKPLWDNRISPNVIYSLQHLPSDTSSLAAGGIDGVLRVLDQNTGKILSSYVVDESTARASSNKSHSMKKKKAVKLAEGTSLDSIPKTMRPPITCLAVGMKKVVSTHNSNVIRVWKFNK</sequence>
<proteinExistence type="predicted"/>
<evidence type="ECO:0000256" key="3">
    <source>
        <dbReference type="PROSITE-ProRule" id="PRU00221"/>
    </source>
</evidence>
<dbReference type="EMBL" id="JBBNAG010000006">
    <property type="protein sequence ID" value="KAK9125215.1"/>
    <property type="molecule type" value="Genomic_DNA"/>
</dbReference>
<dbReference type="InterPro" id="IPR036047">
    <property type="entry name" value="F-box-like_dom_sf"/>
</dbReference>
<dbReference type="InterPro" id="IPR042627">
    <property type="entry name" value="FBXW2"/>
</dbReference>
<keyword evidence="6" id="KW-1185">Reference proteome</keyword>
<dbReference type="InterPro" id="IPR001680">
    <property type="entry name" value="WD40_rpt"/>
</dbReference>
<feature type="domain" description="F-box" evidence="4">
    <location>
        <begin position="14"/>
        <end position="60"/>
    </location>
</feature>
<reference evidence="5 6" key="1">
    <citation type="submission" date="2024-01" db="EMBL/GenBank/DDBJ databases">
        <title>Genome assemblies of Stephania.</title>
        <authorList>
            <person name="Yang L."/>
        </authorList>
    </citation>
    <scope>NUCLEOTIDE SEQUENCE [LARGE SCALE GENOMIC DNA]</scope>
    <source>
        <strain evidence="5">JXDWG</strain>
        <tissue evidence="5">Leaf</tissue>
    </source>
</reference>
<dbReference type="PANTHER" id="PTHR44436:SF1">
    <property type="entry name" value="F-BOX_WD REPEAT-CONTAINING PROTEIN 2"/>
    <property type="match status" value="1"/>
</dbReference>
<dbReference type="Pfam" id="PF12937">
    <property type="entry name" value="F-box-like"/>
    <property type="match status" value="1"/>
</dbReference>
<dbReference type="InterPro" id="IPR015943">
    <property type="entry name" value="WD40/YVTN_repeat-like_dom_sf"/>
</dbReference>
<protein>
    <recommendedName>
        <fullName evidence="4">F-box domain-containing protein</fullName>
    </recommendedName>
</protein>